<accession>A0A0G4HVF4</accession>
<evidence type="ECO:0000313" key="2">
    <source>
        <dbReference type="EMBL" id="CEM48453.1"/>
    </source>
</evidence>
<protein>
    <submittedName>
        <fullName evidence="2">Uncharacterized protein</fullName>
    </submittedName>
</protein>
<proteinExistence type="predicted"/>
<feature type="compositionally biased region" description="Pro residues" evidence="1">
    <location>
        <begin position="16"/>
        <end position="25"/>
    </location>
</feature>
<reference evidence="2" key="1">
    <citation type="submission" date="2014-11" db="EMBL/GenBank/DDBJ databases">
        <authorList>
            <person name="Otto D Thomas"/>
            <person name="Naeem Raeece"/>
        </authorList>
    </citation>
    <scope>NUCLEOTIDE SEQUENCE</scope>
</reference>
<dbReference type="InterPro" id="IPR032675">
    <property type="entry name" value="LRR_dom_sf"/>
</dbReference>
<dbReference type="EMBL" id="CDMZ01004040">
    <property type="protein sequence ID" value="CEM48453.1"/>
    <property type="molecule type" value="Genomic_DNA"/>
</dbReference>
<gene>
    <name evidence="2" type="ORF">Cvel_8852</name>
</gene>
<organism evidence="2">
    <name type="scientific">Chromera velia CCMP2878</name>
    <dbReference type="NCBI Taxonomy" id="1169474"/>
    <lineage>
        <taxon>Eukaryota</taxon>
        <taxon>Sar</taxon>
        <taxon>Alveolata</taxon>
        <taxon>Colpodellida</taxon>
        <taxon>Chromeraceae</taxon>
        <taxon>Chromera</taxon>
    </lineage>
</organism>
<sequence>MSTSLAADYHSQAPTAPQPIPPPGIPDSQSIPGISSRATATGGKEAVAAVLSHQKVLTPLSPADFNSLLNTKTFTNGSDKETVKSLYKQFVHHTAGSVQKISFAGCSRFSDDDAASLCGLFTYLLNVQAMGGGVNEGGEGKSRRSVEILDLSGTSLTDKGAVMLIETLTQVESLRGLNFDQTKVSVGTLKALRKAFEGGGMVSLGMVEMTSCHTLSREVRDRDAEEIVSIARTAHERQQVVSFVFLASFEGMSESCRKGLEDKIKGRNFKGVELWI</sequence>
<feature type="compositionally biased region" description="Low complexity" evidence="1">
    <location>
        <begin position="26"/>
        <end position="36"/>
    </location>
</feature>
<dbReference type="VEuPathDB" id="CryptoDB:Cvel_8852"/>
<name>A0A0G4HVF4_9ALVE</name>
<feature type="region of interest" description="Disordered" evidence="1">
    <location>
        <begin position="1"/>
        <end position="38"/>
    </location>
</feature>
<dbReference type="Gene3D" id="3.80.10.10">
    <property type="entry name" value="Ribonuclease Inhibitor"/>
    <property type="match status" value="1"/>
</dbReference>
<dbReference type="SUPFAM" id="SSF52047">
    <property type="entry name" value="RNI-like"/>
    <property type="match status" value="1"/>
</dbReference>
<evidence type="ECO:0000256" key="1">
    <source>
        <dbReference type="SAM" id="MobiDB-lite"/>
    </source>
</evidence>
<dbReference type="PhylomeDB" id="A0A0G4HVF4"/>
<dbReference type="AlphaFoldDB" id="A0A0G4HVF4"/>